<keyword evidence="2" id="KW-1185">Reference proteome</keyword>
<evidence type="ECO:0000313" key="2">
    <source>
        <dbReference type="Proteomes" id="UP000253472"/>
    </source>
</evidence>
<dbReference type="Proteomes" id="UP000253472">
    <property type="component" value="Unassembled WGS sequence"/>
</dbReference>
<name>A0A367Y0P0_9ASCO</name>
<protein>
    <submittedName>
        <fullName evidence="1">Uncharacterized protein</fullName>
    </submittedName>
</protein>
<gene>
    <name evidence="1" type="ORF">Cantr_07066</name>
</gene>
<reference evidence="1 2" key="1">
    <citation type="submission" date="2018-06" db="EMBL/GenBank/DDBJ databases">
        <title>Whole genome sequencing of Candida tropicalis (genome annotated by CSBL at Korea University).</title>
        <authorList>
            <person name="Ahn J."/>
        </authorList>
    </citation>
    <scope>NUCLEOTIDE SEQUENCE [LARGE SCALE GENOMIC DNA]</scope>
    <source>
        <strain evidence="1 2">ATCC 20962</strain>
    </source>
</reference>
<accession>A0A367Y0P0</accession>
<evidence type="ECO:0000313" key="1">
    <source>
        <dbReference type="EMBL" id="RCK59417.1"/>
    </source>
</evidence>
<proteinExistence type="predicted"/>
<dbReference type="EMBL" id="QLNQ01000027">
    <property type="protein sequence ID" value="RCK59417.1"/>
    <property type="molecule type" value="Genomic_DNA"/>
</dbReference>
<dbReference type="AlphaFoldDB" id="A0A367Y0P0"/>
<comment type="caution">
    <text evidence="1">The sequence shown here is derived from an EMBL/GenBank/DDBJ whole genome shotgun (WGS) entry which is preliminary data.</text>
</comment>
<organism evidence="1 2">
    <name type="scientific">Candida viswanathii</name>
    <dbReference type="NCBI Taxonomy" id="5486"/>
    <lineage>
        <taxon>Eukaryota</taxon>
        <taxon>Fungi</taxon>
        <taxon>Dikarya</taxon>
        <taxon>Ascomycota</taxon>
        <taxon>Saccharomycotina</taxon>
        <taxon>Pichiomycetes</taxon>
        <taxon>Debaryomycetaceae</taxon>
        <taxon>Candida/Lodderomyces clade</taxon>
        <taxon>Candida</taxon>
    </lineage>
</organism>
<sequence length="95" mass="11285">MVDYEEYKIIDYDDIEFVKDFVSTHVVITYAIQTRTSQIIIQCTEYDMDFHRLVDLDDEDEEEFAFDAMLGHGNIDDTLEHHMEDEEDHSECAIE</sequence>